<evidence type="ECO:0000313" key="1">
    <source>
        <dbReference type="EMBL" id="KAL0190769.1"/>
    </source>
</evidence>
<proteinExistence type="predicted"/>
<feature type="non-terminal residue" evidence="1">
    <location>
        <position position="131"/>
    </location>
</feature>
<dbReference type="EMBL" id="JAMKFB020000006">
    <property type="protein sequence ID" value="KAL0190769.1"/>
    <property type="molecule type" value="Genomic_DNA"/>
</dbReference>
<evidence type="ECO:0000313" key="2">
    <source>
        <dbReference type="Proteomes" id="UP001529510"/>
    </source>
</evidence>
<accession>A0ABD0QX15</accession>
<organism evidence="1 2">
    <name type="scientific">Cirrhinus mrigala</name>
    <name type="common">Mrigala</name>
    <dbReference type="NCBI Taxonomy" id="683832"/>
    <lineage>
        <taxon>Eukaryota</taxon>
        <taxon>Metazoa</taxon>
        <taxon>Chordata</taxon>
        <taxon>Craniata</taxon>
        <taxon>Vertebrata</taxon>
        <taxon>Euteleostomi</taxon>
        <taxon>Actinopterygii</taxon>
        <taxon>Neopterygii</taxon>
        <taxon>Teleostei</taxon>
        <taxon>Ostariophysi</taxon>
        <taxon>Cypriniformes</taxon>
        <taxon>Cyprinidae</taxon>
        <taxon>Labeoninae</taxon>
        <taxon>Labeonini</taxon>
        <taxon>Cirrhinus</taxon>
    </lineage>
</organism>
<gene>
    <name evidence="1" type="ORF">M9458_013467</name>
</gene>
<dbReference type="Gene3D" id="2.60.120.200">
    <property type="match status" value="1"/>
</dbReference>
<dbReference type="Proteomes" id="UP001529510">
    <property type="component" value="Unassembled WGS sequence"/>
</dbReference>
<sequence length="131" mass="15032">MARAHLPTPFYRDFSIVFHLKPTSDNAGVIFSITDSNQKIMYLGVKLSAMEDGKRKVFFYYTEPNSNKSQEVASFEVEHKPLDLDQVSFYEDCVSEPKIVKFERSSDDLEIETNSRIYVGQSGADDPDKYE</sequence>
<dbReference type="SUPFAM" id="SSF49899">
    <property type="entry name" value="Concanavalin A-like lectins/glucanases"/>
    <property type="match status" value="1"/>
</dbReference>
<comment type="caution">
    <text evidence="1">The sequence shown here is derived from an EMBL/GenBank/DDBJ whole genome shotgun (WGS) entry which is preliminary data.</text>
</comment>
<keyword evidence="2" id="KW-1185">Reference proteome</keyword>
<protein>
    <submittedName>
        <fullName evidence="1">Uncharacterized protein</fullName>
    </submittedName>
</protein>
<reference evidence="1 2" key="1">
    <citation type="submission" date="2024-05" db="EMBL/GenBank/DDBJ databases">
        <title>Genome sequencing and assembly of Indian major carp, Cirrhinus mrigala (Hamilton, 1822).</title>
        <authorList>
            <person name="Mohindra V."/>
            <person name="Chowdhury L.M."/>
            <person name="Lal K."/>
            <person name="Jena J.K."/>
        </authorList>
    </citation>
    <scope>NUCLEOTIDE SEQUENCE [LARGE SCALE GENOMIC DNA]</scope>
    <source>
        <strain evidence="1">CM1030</strain>
        <tissue evidence="1">Blood</tissue>
    </source>
</reference>
<dbReference type="InterPro" id="IPR013320">
    <property type="entry name" value="ConA-like_dom_sf"/>
</dbReference>
<name>A0ABD0QX15_CIRMR</name>
<dbReference type="AlphaFoldDB" id="A0ABD0QX15"/>